<dbReference type="Proteomes" id="UP001187192">
    <property type="component" value="Unassembled WGS sequence"/>
</dbReference>
<dbReference type="PANTHER" id="PTHR37891:SF1">
    <property type="entry name" value="OS06G0113900 PROTEIN"/>
    <property type="match status" value="1"/>
</dbReference>
<comment type="caution">
    <text evidence="3">The sequence shown here is derived from an EMBL/GenBank/DDBJ whole genome shotgun (WGS) entry which is preliminary data.</text>
</comment>
<dbReference type="AlphaFoldDB" id="A0AA88CZG7"/>
<feature type="transmembrane region" description="Helical" evidence="2">
    <location>
        <begin position="398"/>
        <end position="418"/>
    </location>
</feature>
<sequence length="557" mass="59705">MAEEITSTGTDPDREVERAGATPATASSLSGVGTPDVHSAGAKIQRAKDAYEAYAGHEEKPTKLEVFGWCFYGLCSYFIHTVLIPIVFPLIISQIASPLPENGVKLPTELKMGNKGVTCSHKEALLYDRLTNRTITVHNTKYSPLEWTSISWGIGLAVAAPSLGLLAIPLDRGPHQSIIALVATVVGVIFCLPAGFFHTVWIFPPYIAAIVAAATVPAAYHTRHLGLMVRAFTASIPLRKSQFPLRRAASGWLSLAATAAGTLGAAVISAFTYHMLKEDSELMSLWIVSIFSGLKWMLGSLHFLTSNRSFSSVTPPISSPLHSFSILKFPHAIGSVVSIFLSSLSTMSIFTGTLLFLIGEHCFKPKSLLYLWLTYFLFPIISLPMLHPIQHLLKVNAVKMQVLGFFVTAMVSGLGFAFRYESWKTHQVLIFAAIQGTSSGILHAFGRVLLLDCAPHGKEGAFSSWFVWAKVVGSCVGFAIASAVPGNVVVSFGVSFCTAIAAVVVLIFGNVSDLGGAVHAGHVRDDQGVKDGVNERGSPVNGVDSGVEVKQPIQVTP</sequence>
<feature type="transmembrane region" description="Helical" evidence="2">
    <location>
        <begin position="430"/>
        <end position="450"/>
    </location>
</feature>
<feature type="transmembrane region" description="Helical" evidence="2">
    <location>
        <begin position="369"/>
        <end position="386"/>
    </location>
</feature>
<gene>
    <name evidence="3" type="ORF">TIFTF001_010031</name>
</gene>
<feature type="transmembrane region" description="Helical" evidence="2">
    <location>
        <begin position="69"/>
        <end position="92"/>
    </location>
</feature>
<evidence type="ECO:0000256" key="1">
    <source>
        <dbReference type="SAM" id="MobiDB-lite"/>
    </source>
</evidence>
<feature type="transmembrane region" description="Helical" evidence="2">
    <location>
        <begin position="462"/>
        <end position="483"/>
    </location>
</feature>
<feature type="transmembrane region" description="Helical" evidence="2">
    <location>
        <begin position="332"/>
        <end position="357"/>
    </location>
</feature>
<feature type="transmembrane region" description="Helical" evidence="2">
    <location>
        <begin position="150"/>
        <end position="170"/>
    </location>
</feature>
<keyword evidence="2" id="KW-1133">Transmembrane helix</keyword>
<protein>
    <submittedName>
        <fullName evidence="3">Uncharacterized protein</fullName>
    </submittedName>
</protein>
<name>A0AA88CZG7_FICCA</name>
<keyword evidence="2" id="KW-0472">Membrane</keyword>
<feature type="region of interest" description="Disordered" evidence="1">
    <location>
        <begin position="1"/>
        <end position="37"/>
    </location>
</feature>
<feature type="transmembrane region" description="Helical" evidence="2">
    <location>
        <begin position="489"/>
        <end position="509"/>
    </location>
</feature>
<dbReference type="InterPro" id="IPR036259">
    <property type="entry name" value="MFS_trans_sf"/>
</dbReference>
<feature type="transmembrane region" description="Helical" evidence="2">
    <location>
        <begin position="249"/>
        <end position="271"/>
    </location>
</feature>
<proteinExistence type="predicted"/>
<evidence type="ECO:0000256" key="2">
    <source>
        <dbReference type="SAM" id="Phobius"/>
    </source>
</evidence>
<organism evidence="3 4">
    <name type="scientific">Ficus carica</name>
    <name type="common">Common fig</name>
    <dbReference type="NCBI Taxonomy" id="3494"/>
    <lineage>
        <taxon>Eukaryota</taxon>
        <taxon>Viridiplantae</taxon>
        <taxon>Streptophyta</taxon>
        <taxon>Embryophyta</taxon>
        <taxon>Tracheophyta</taxon>
        <taxon>Spermatophyta</taxon>
        <taxon>Magnoliopsida</taxon>
        <taxon>eudicotyledons</taxon>
        <taxon>Gunneridae</taxon>
        <taxon>Pentapetalae</taxon>
        <taxon>rosids</taxon>
        <taxon>fabids</taxon>
        <taxon>Rosales</taxon>
        <taxon>Moraceae</taxon>
        <taxon>Ficeae</taxon>
        <taxon>Ficus</taxon>
    </lineage>
</organism>
<feature type="compositionally biased region" description="Polar residues" evidence="1">
    <location>
        <begin position="1"/>
        <end position="10"/>
    </location>
</feature>
<dbReference type="SUPFAM" id="SSF103473">
    <property type="entry name" value="MFS general substrate transporter"/>
    <property type="match status" value="1"/>
</dbReference>
<evidence type="ECO:0000313" key="4">
    <source>
        <dbReference type="Proteomes" id="UP001187192"/>
    </source>
</evidence>
<dbReference type="Gene3D" id="1.20.1250.20">
    <property type="entry name" value="MFS general substrate transporter like domains"/>
    <property type="match status" value="1"/>
</dbReference>
<feature type="transmembrane region" description="Helical" evidence="2">
    <location>
        <begin position="283"/>
        <end position="304"/>
    </location>
</feature>
<accession>A0AA88CZG7</accession>
<keyword evidence="4" id="KW-1185">Reference proteome</keyword>
<dbReference type="EMBL" id="BTGU01000011">
    <property type="protein sequence ID" value="GMN40808.1"/>
    <property type="molecule type" value="Genomic_DNA"/>
</dbReference>
<dbReference type="PANTHER" id="PTHR37891">
    <property type="entry name" value="OS06G0113900 PROTEIN"/>
    <property type="match status" value="1"/>
</dbReference>
<evidence type="ECO:0000313" key="3">
    <source>
        <dbReference type="EMBL" id="GMN40808.1"/>
    </source>
</evidence>
<keyword evidence="2" id="KW-0812">Transmembrane</keyword>
<feature type="transmembrane region" description="Helical" evidence="2">
    <location>
        <begin position="202"/>
        <end position="220"/>
    </location>
</feature>
<reference evidence="3" key="1">
    <citation type="submission" date="2023-07" db="EMBL/GenBank/DDBJ databases">
        <title>draft genome sequence of fig (Ficus carica).</title>
        <authorList>
            <person name="Takahashi T."/>
            <person name="Nishimura K."/>
        </authorList>
    </citation>
    <scope>NUCLEOTIDE SEQUENCE</scope>
</reference>
<feature type="transmembrane region" description="Helical" evidence="2">
    <location>
        <begin position="177"/>
        <end position="196"/>
    </location>
</feature>